<feature type="compositionally biased region" description="Basic and acidic residues" evidence="9">
    <location>
        <begin position="460"/>
        <end position="470"/>
    </location>
</feature>
<dbReference type="GO" id="GO:0003723">
    <property type="term" value="F:RNA binding"/>
    <property type="evidence" value="ECO:0007669"/>
    <property type="project" value="UniProtKB-UniRule"/>
</dbReference>
<evidence type="ECO:0000259" key="13">
    <source>
        <dbReference type="PROSITE" id="PS50157"/>
    </source>
</evidence>
<dbReference type="AlphaFoldDB" id="A0A1L7WIF8"/>
<feature type="domain" description="Homeobox" evidence="11">
    <location>
        <begin position="129"/>
        <end position="189"/>
    </location>
</feature>
<evidence type="ECO:0000256" key="9">
    <source>
        <dbReference type="SAM" id="MobiDB-lite"/>
    </source>
</evidence>
<dbReference type="CDD" id="cd00067">
    <property type="entry name" value="GAL4"/>
    <property type="match status" value="1"/>
</dbReference>
<evidence type="ECO:0000259" key="10">
    <source>
        <dbReference type="PROSITE" id="PS50048"/>
    </source>
</evidence>
<dbReference type="InterPro" id="IPR017970">
    <property type="entry name" value="Homeobox_CS"/>
</dbReference>
<dbReference type="SMART" id="SM00389">
    <property type="entry name" value="HOX"/>
    <property type="match status" value="1"/>
</dbReference>
<feature type="DNA-binding region" description="Homeobox" evidence="6">
    <location>
        <begin position="131"/>
        <end position="190"/>
    </location>
</feature>
<dbReference type="SUPFAM" id="SSF54928">
    <property type="entry name" value="RNA-binding domain, RBD"/>
    <property type="match status" value="1"/>
</dbReference>
<dbReference type="OrthoDB" id="2123952at2759"/>
<sequence length="779" mass="87558">MDLGFEAASCDSPPPNMEALDSMCEHCYGLATDCLNCASTANSHSAINAWDPWQYSDLESLPHYLGEELSIPDVKQDSSPEQYLDPLKRSQKLFQPSPTHSSQQFATRGSEELSCDDYSNSVTLEQSQEIPAYRRHKKSKAQVDLLKGWFETNPTPTGPQLAEYAKVAGLEKDQVRNWFVNQRRPGRRSKSKNAASKGGARVKRYSGEATWGFEKEEEGDATASTQPIPIPGLSHKSSLTDSLRSIPNMPESMLERWQNSSPDEEPANLSAIQNAISLSRESVRQSLPTEKKHSLRTGEINMMVVIENIPLDMTMDQIERVMLLKDVKTPRSFNYEFKEGTFRGLAFAEFVSPEDAMFAITRLNGTVLKGSTLSAYLELPLPESEKAISFRQTPEPELEDFVISSHGASPTDPDPDRMPSEQQNKPRERTYSHYSAPSTNGSASSAARSTSSSISLARRQYKERYRKPDHNQQSSSSTPDKDKPEHRFRRKRYAIPLSCAACRHRKLKCNGSHPCEHCIRRGDASSCSYVALKTWKQSRGQSETNRDDMQNRIDRLEGLVLSLMTDGALSALSVINDASSDPKFRTTGQNTKAPSPEDMQNRINRLESLVSTLMTSGAQPVGPAADLALDTSDEHHIPRQHHLCQRYYCEFCTQKFSTEEDWRQHETDIHLVDALTQLMVRSWSRPPIGDKAIWQCYICGVGVEGWEHRLDHLAMHHNLRECSCPSILSEEASSSSPPPRRRNATSSLAPPDNSVTPEQISYGFISRARAWITRRMRQL</sequence>
<evidence type="ECO:0000256" key="3">
    <source>
        <dbReference type="ARBA" id="ARBA00023155"/>
    </source>
</evidence>
<reference evidence="14 15" key="1">
    <citation type="submission" date="2016-03" db="EMBL/GenBank/DDBJ databases">
        <authorList>
            <person name="Ploux O."/>
        </authorList>
    </citation>
    <scope>NUCLEOTIDE SEQUENCE [LARGE SCALE GENOMIC DNA]</scope>
    <source>
        <strain evidence="14 15">UAMH 11012</strain>
    </source>
</reference>
<dbReference type="InterPro" id="IPR009057">
    <property type="entry name" value="Homeodomain-like_sf"/>
</dbReference>
<dbReference type="SMART" id="SM00360">
    <property type="entry name" value="RRM"/>
    <property type="match status" value="1"/>
</dbReference>
<evidence type="ECO:0000256" key="4">
    <source>
        <dbReference type="ARBA" id="ARBA00023242"/>
    </source>
</evidence>
<keyword evidence="3 6" id="KW-0371">Homeobox</keyword>
<feature type="region of interest" description="Disordered" evidence="9">
    <location>
        <begin position="182"/>
        <end position="246"/>
    </location>
</feature>
<feature type="domain" description="Zn(2)-C6 fungal-type" evidence="10">
    <location>
        <begin position="498"/>
        <end position="529"/>
    </location>
</feature>
<dbReference type="InterPro" id="IPR001138">
    <property type="entry name" value="Zn2Cys6_DnaBD"/>
</dbReference>
<dbReference type="SMART" id="SM00066">
    <property type="entry name" value="GAL4"/>
    <property type="match status" value="1"/>
</dbReference>
<dbReference type="PANTHER" id="PTHR31001:SF49">
    <property type="entry name" value="ZN(II)2CYS6 TRANSCRIPTION FACTOR (EUROFUNG)"/>
    <property type="match status" value="1"/>
</dbReference>
<dbReference type="GO" id="GO:0003677">
    <property type="term" value="F:DNA binding"/>
    <property type="evidence" value="ECO:0007669"/>
    <property type="project" value="UniProtKB-UniRule"/>
</dbReference>
<evidence type="ECO:0000256" key="1">
    <source>
        <dbReference type="ARBA" id="ARBA00004123"/>
    </source>
</evidence>
<organism evidence="14 15">
    <name type="scientific">Phialocephala subalpina</name>
    <dbReference type="NCBI Taxonomy" id="576137"/>
    <lineage>
        <taxon>Eukaryota</taxon>
        <taxon>Fungi</taxon>
        <taxon>Dikarya</taxon>
        <taxon>Ascomycota</taxon>
        <taxon>Pezizomycotina</taxon>
        <taxon>Leotiomycetes</taxon>
        <taxon>Helotiales</taxon>
        <taxon>Mollisiaceae</taxon>
        <taxon>Phialocephala</taxon>
        <taxon>Phialocephala fortinii species complex</taxon>
    </lineage>
</organism>
<dbReference type="PANTHER" id="PTHR31001">
    <property type="entry name" value="UNCHARACTERIZED TRANSCRIPTIONAL REGULATORY PROTEIN"/>
    <property type="match status" value="1"/>
</dbReference>
<dbReference type="Gene3D" id="3.30.70.330">
    <property type="match status" value="1"/>
</dbReference>
<accession>A0A1L7WIF8</accession>
<keyword evidence="5" id="KW-0862">Zinc</keyword>
<dbReference type="CDD" id="cd00086">
    <property type="entry name" value="homeodomain"/>
    <property type="match status" value="1"/>
</dbReference>
<dbReference type="InterPro" id="IPR001356">
    <property type="entry name" value="HD"/>
</dbReference>
<keyword evidence="15" id="KW-1185">Reference proteome</keyword>
<dbReference type="Proteomes" id="UP000184330">
    <property type="component" value="Unassembled WGS sequence"/>
</dbReference>
<feature type="region of interest" description="Disordered" evidence="9">
    <location>
        <begin position="730"/>
        <end position="755"/>
    </location>
</feature>
<evidence type="ECO:0000259" key="11">
    <source>
        <dbReference type="PROSITE" id="PS50071"/>
    </source>
</evidence>
<dbReference type="InterPro" id="IPR001370">
    <property type="entry name" value="BIR_rpt"/>
</dbReference>
<dbReference type="Pfam" id="PF00046">
    <property type="entry name" value="Homeodomain"/>
    <property type="match status" value="1"/>
</dbReference>
<dbReference type="PROSITE" id="PS50071">
    <property type="entry name" value="HOMEOBOX_2"/>
    <property type="match status" value="1"/>
</dbReference>
<feature type="domain" description="C2H2-type" evidence="13">
    <location>
        <begin position="647"/>
        <end position="670"/>
    </location>
</feature>
<gene>
    <name evidence="14" type="ORF">PAC_02425</name>
</gene>
<dbReference type="InterPro" id="IPR000504">
    <property type="entry name" value="RRM_dom"/>
</dbReference>
<dbReference type="PROSITE" id="PS00463">
    <property type="entry name" value="ZN2_CY6_FUNGAL_1"/>
    <property type="match status" value="1"/>
</dbReference>
<dbReference type="InterPro" id="IPR035979">
    <property type="entry name" value="RBD_domain_sf"/>
</dbReference>
<dbReference type="PROSITE" id="PS50143">
    <property type="entry name" value="BIR_REPEAT_2"/>
    <property type="match status" value="1"/>
</dbReference>
<keyword evidence="7" id="KW-0694">RNA-binding</keyword>
<protein>
    <submittedName>
        <fullName evidence="14">Uncharacterized protein</fullName>
    </submittedName>
</protein>
<dbReference type="InterPro" id="IPR012677">
    <property type="entry name" value="Nucleotide-bd_a/b_plait_sf"/>
</dbReference>
<dbReference type="Gene3D" id="1.10.10.60">
    <property type="entry name" value="Homeodomain-like"/>
    <property type="match status" value="1"/>
</dbReference>
<feature type="compositionally biased region" description="Low complexity" evidence="9">
    <location>
        <begin position="442"/>
        <end position="458"/>
    </location>
</feature>
<evidence type="ECO:0000313" key="15">
    <source>
        <dbReference type="Proteomes" id="UP000184330"/>
    </source>
</evidence>
<dbReference type="SUPFAM" id="SSF46689">
    <property type="entry name" value="Homeodomain-like"/>
    <property type="match status" value="1"/>
</dbReference>
<proteinExistence type="predicted"/>
<dbReference type="PROSITE" id="PS00027">
    <property type="entry name" value="HOMEOBOX_1"/>
    <property type="match status" value="1"/>
</dbReference>
<dbReference type="PROSITE" id="PS50102">
    <property type="entry name" value="RRM"/>
    <property type="match status" value="1"/>
</dbReference>
<feature type="domain" description="RRM" evidence="12">
    <location>
        <begin position="302"/>
        <end position="380"/>
    </location>
</feature>
<name>A0A1L7WIF8_9HELO</name>
<dbReference type="GO" id="GO:0008270">
    <property type="term" value="F:zinc ion binding"/>
    <property type="evidence" value="ECO:0007669"/>
    <property type="project" value="UniProtKB-KW"/>
</dbReference>
<comment type="subcellular location">
    <subcellularLocation>
        <location evidence="1 6 8">Nucleus</location>
    </subcellularLocation>
</comment>
<keyword evidence="5" id="KW-0479">Metal-binding</keyword>
<evidence type="ECO:0000313" key="14">
    <source>
        <dbReference type="EMBL" id="CZR52548.1"/>
    </source>
</evidence>
<evidence type="ECO:0000256" key="8">
    <source>
        <dbReference type="RuleBase" id="RU000682"/>
    </source>
</evidence>
<feature type="region of interest" description="Disordered" evidence="9">
    <location>
        <begin position="403"/>
        <end position="489"/>
    </location>
</feature>
<evidence type="ECO:0000256" key="2">
    <source>
        <dbReference type="ARBA" id="ARBA00023125"/>
    </source>
</evidence>
<dbReference type="SMART" id="SM00355">
    <property type="entry name" value="ZnF_C2H2"/>
    <property type="match status" value="2"/>
</dbReference>
<evidence type="ECO:0000259" key="12">
    <source>
        <dbReference type="PROSITE" id="PS50102"/>
    </source>
</evidence>
<evidence type="ECO:0000256" key="5">
    <source>
        <dbReference type="PROSITE-ProRule" id="PRU00042"/>
    </source>
</evidence>
<dbReference type="PROSITE" id="PS50157">
    <property type="entry name" value="ZINC_FINGER_C2H2_2"/>
    <property type="match status" value="1"/>
</dbReference>
<dbReference type="InterPro" id="IPR036864">
    <property type="entry name" value="Zn2-C6_fun-type_DNA-bd_sf"/>
</dbReference>
<evidence type="ECO:0000256" key="6">
    <source>
        <dbReference type="PROSITE-ProRule" id="PRU00108"/>
    </source>
</evidence>
<dbReference type="Pfam" id="PF00076">
    <property type="entry name" value="RRM_1"/>
    <property type="match status" value="1"/>
</dbReference>
<dbReference type="EMBL" id="FJOG01000003">
    <property type="protein sequence ID" value="CZR52548.1"/>
    <property type="molecule type" value="Genomic_DNA"/>
</dbReference>
<dbReference type="STRING" id="576137.A0A1L7WIF8"/>
<feature type="compositionally biased region" description="Basic and acidic residues" evidence="9">
    <location>
        <begin position="414"/>
        <end position="431"/>
    </location>
</feature>
<keyword evidence="5" id="KW-0863">Zinc-finger</keyword>
<dbReference type="Gene3D" id="4.10.240.10">
    <property type="entry name" value="Zn(2)-C6 fungal-type DNA-binding domain"/>
    <property type="match status" value="1"/>
</dbReference>
<keyword evidence="2 6" id="KW-0238">DNA-binding</keyword>
<dbReference type="Pfam" id="PF00172">
    <property type="entry name" value="Zn_clus"/>
    <property type="match status" value="1"/>
</dbReference>
<dbReference type="PROSITE" id="PS50048">
    <property type="entry name" value="ZN2_CY6_FUNGAL_2"/>
    <property type="match status" value="1"/>
</dbReference>
<dbReference type="InterPro" id="IPR050613">
    <property type="entry name" value="Sec_Metabolite_Reg"/>
</dbReference>
<dbReference type="SUPFAM" id="SSF57701">
    <property type="entry name" value="Zn2/Cys6 DNA-binding domain"/>
    <property type="match status" value="1"/>
</dbReference>
<evidence type="ECO:0000256" key="7">
    <source>
        <dbReference type="PROSITE-ProRule" id="PRU00176"/>
    </source>
</evidence>
<feature type="compositionally biased region" description="Polar residues" evidence="9">
    <location>
        <begin position="235"/>
        <end position="245"/>
    </location>
</feature>
<dbReference type="GO" id="GO:0005634">
    <property type="term" value="C:nucleus"/>
    <property type="evidence" value="ECO:0007669"/>
    <property type="project" value="UniProtKB-SubCell"/>
</dbReference>
<feature type="compositionally biased region" description="Polar residues" evidence="9">
    <location>
        <begin position="432"/>
        <end position="441"/>
    </location>
</feature>
<dbReference type="PROSITE" id="PS00028">
    <property type="entry name" value="ZINC_FINGER_C2H2_1"/>
    <property type="match status" value="1"/>
</dbReference>
<dbReference type="GO" id="GO:0000981">
    <property type="term" value="F:DNA-binding transcription factor activity, RNA polymerase II-specific"/>
    <property type="evidence" value="ECO:0007669"/>
    <property type="project" value="InterPro"/>
</dbReference>
<keyword evidence="4 6" id="KW-0539">Nucleus</keyword>
<dbReference type="InterPro" id="IPR013087">
    <property type="entry name" value="Znf_C2H2_type"/>
</dbReference>